<protein>
    <submittedName>
        <fullName evidence="1 3">Uncharacterized protein</fullName>
    </submittedName>
</protein>
<reference evidence="1 2" key="2">
    <citation type="submission" date="2018-11" db="EMBL/GenBank/DDBJ databases">
        <authorList>
            <consortium name="Pathogen Informatics"/>
        </authorList>
    </citation>
    <scope>NUCLEOTIDE SEQUENCE [LARGE SCALE GENOMIC DNA]</scope>
</reference>
<dbReference type="AlphaFoldDB" id="A0A0N5DAE8"/>
<accession>A0A0N5DAE8</accession>
<evidence type="ECO:0000313" key="1">
    <source>
        <dbReference type="EMBL" id="VDN07809.1"/>
    </source>
</evidence>
<dbReference type="EMBL" id="UYYF01004983">
    <property type="protein sequence ID" value="VDN07809.1"/>
    <property type="molecule type" value="Genomic_DNA"/>
</dbReference>
<sequence>MIELMINIHLENGVRIEHPIPDIDEVLDAIGSPKMLLAIGSNDATGSPKIYCKLRRFAAYFMQIFEREQDLLERLAFCGELEEEIENQMIELDSTDVAVNQDEAARALLPDYNGELVLEEEHPEAVEEGFGVSASPMETNEEEKPEKEMREMVPKNRTILVPVPAIPKGVYSMPETFPVKTTEGLPDQFKNQGSHQIMPSSVGFGTLEGWRIRATRMHEQDGKY</sequence>
<name>A0A0N5DAE8_THECL</name>
<reference evidence="3" key="1">
    <citation type="submission" date="2017-02" db="UniProtKB">
        <authorList>
            <consortium name="WormBaseParasite"/>
        </authorList>
    </citation>
    <scope>IDENTIFICATION</scope>
</reference>
<keyword evidence="2" id="KW-1185">Reference proteome</keyword>
<organism evidence="3">
    <name type="scientific">Thelazia callipaeda</name>
    <name type="common">Oriental eyeworm</name>
    <name type="synonym">Parasitic nematode</name>
    <dbReference type="NCBI Taxonomy" id="103827"/>
    <lineage>
        <taxon>Eukaryota</taxon>
        <taxon>Metazoa</taxon>
        <taxon>Ecdysozoa</taxon>
        <taxon>Nematoda</taxon>
        <taxon>Chromadorea</taxon>
        <taxon>Rhabditida</taxon>
        <taxon>Spirurina</taxon>
        <taxon>Spiruromorpha</taxon>
        <taxon>Thelazioidea</taxon>
        <taxon>Thelaziidae</taxon>
        <taxon>Thelazia</taxon>
    </lineage>
</organism>
<proteinExistence type="predicted"/>
<evidence type="ECO:0000313" key="2">
    <source>
        <dbReference type="Proteomes" id="UP000276776"/>
    </source>
</evidence>
<dbReference type="Proteomes" id="UP000276776">
    <property type="component" value="Unassembled WGS sequence"/>
</dbReference>
<evidence type="ECO:0000313" key="3">
    <source>
        <dbReference type="WBParaSite" id="TCLT_0001014301-mRNA-1"/>
    </source>
</evidence>
<dbReference type="WBParaSite" id="TCLT_0001014301-mRNA-1">
    <property type="protein sequence ID" value="TCLT_0001014301-mRNA-1"/>
    <property type="gene ID" value="TCLT_0001014301"/>
</dbReference>
<gene>
    <name evidence="1" type="ORF">TCLT_LOCUS10132</name>
</gene>